<evidence type="ECO:0000313" key="2">
    <source>
        <dbReference type="EMBL" id="NGQ89930.1"/>
    </source>
</evidence>
<feature type="region of interest" description="Disordered" evidence="1">
    <location>
        <begin position="73"/>
        <end position="96"/>
    </location>
</feature>
<gene>
    <name evidence="2" type="ORF">G5V65_03405</name>
</gene>
<dbReference type="AlphaFoldDB" id="A0A6M1TQ43"/>
<feature type="compositionally biased region" description="Basic and acidic residues" evidence="1">
    <location>
        <begin position="23"/>
        <end position="33"/>
    </location>
</feature>
<dbReference type="EMBL" id="JAALFE010000002">
    <property type="protein sequence ID" value="NGQ89930.1"/>
    <property type="molecule type" value="Genomic_DNA"/>
</dbReference>
<accession>A0A6M1TQ43</accession>
<reference evidence="2 3" key="1">
    <citation type="submission" date="2020-02" db="EMBL/GenBank/DDBJ databases">
        <title>Rhodobacter translucens sp. nov., a novel bacterium isolated from activated sludge.</title>
        <authorList>
            <person name="Liu J."/>
        </authorList>
    </citation>
    <scope>NUCLEOTIDE SEQUENCE [LARGE SCALE GENOMIC DNA]</scope>
    <source>
        <strain evidence="2 3">HX-7-19</strain>
    </source>
</reference>
<evidence type="ECO:0000313" key="3">
    <source>
        <dbReference type="Proteomes" id="UP000474758"/>
    </source>
</evidence>
<protein>
    <submittedName>
        <fullName evidence="2">Uncharacterized protein</fullName>
    </submittedName>
</protein>
<feature type="region of interest" description="Disordered" evidence="1">
    <location>
        <begin position="1"/>
        <end position="33"/>
    </location>
</feature>
<proteinExistence type="predicted"/>
<comment type="caution">
    <text evidence="2">The sequence shown here is derived from an EMBL/GenBank/DDBJ whole genome shotgun (WGS) entry which is preliminary data.</text>
</comment>
<feature type="compositionally biased region" description="Basic and acidic residues" evidence="1">
    <location>
        <begin position="73"/>
        <end position="82"/>
    </location>
</feature>
<feature type="compositionally biased region" description="Pro residues" evidence="1">
    <location>
        <begin position="87"/>
        <end position="96"/>
    </location>
</feature>
<sequence>MSAMQELLNLYHSVGRPVPGQEQAEHGPRDEGEFRQTVRAIARTLPDDQLSQVIKAYGAVPPNERTSLQQDLLKELGDELHSRTVPNPSPSPSPGN</sequence>
<keyword evidence="3" id="KW-1185">Reference proteome</keyword>
<dbReference type="Proteomes" id="UP000474758">
    <property type="component" value="Unassembled WGS sequence"/>
</dbReference>
<name>A0A6M1TQ43_9RHOB</name>
<organism evidence="2 3">
    <name type="scientific">Paragemmobacter kunshanensis</name>
    <dbReference type="NCBI Taxonomy" id="2583234"/>
    <lineage>
        <taxon>Bacteria</taxon>
        <taxon>Pseudomonadati</taxon>
        <taxon>Pseudomonadota</taxon>
        <taxon>Alphaproteobacteria</taxon>
        <taxon>Rhodobacterales</taxon>
        <taxon>Paracoccaceae</taxon>
        <taxon>Paragemmobacter</taxon>
    </lineage>
</organism>
<evidence type="ECO:0000256" key="1">
    <source>
        <dbReference type="SAM" id="MobiDB-lite"/>
    </source>
</evidence>
<dbReference type="RefSeq" id="WP_165047080.1">
    <property type="nucleotide sequence ID" value="NZ_JAALFE010000002.1"/>
</dbReference>